<proteinExistence type="predicted"/>
<dbReference type="PROSITE" id="PS50994">
    <property type="entry name" value="INTEGRASE"/>
    <property type="match status" value="1"/>
</dbReference>
<name>A0ABM1JBC1_POLDO</name>
<dbReference type="RefSeq" id="XP_015189759.1">
    <property type="nucleotide sequence ID" value="XM_015334273.1"/>
</dbReference>
<dbReference type="Gene3D" id="3.30.420.10">
    <property type="entry name" value="Ribonuclease H-like superfamily/Ribonuclease H"/>
    <property type="match status" value="1"/>
</dbReference>
<sequence>MSADTVATALFNEWISHYGTPITITSNQGTQFESALFQSLVHLIGAKKTRTTPFHPQSNGIVERLHRTLKAALMCSPKPWLDILPVVLLGLRTSFQEDIQATPAEMLYGTCLRVPGEYFTSTDQPLDSQIFVEKHREYMRGIRPTPTAHHSKAKVFILRT</sequence>
<dbReference type="InterPro" id="IPR012337">
    <property type="entry name" value="RNaseH-like_sf"/>
</dbReference>
<dbReference type="Proteomes" id="UP000694924">
    <property type="component" value="Unplaced"/>
</dbReference>
<reference evidence="3" key="1">
    <citation type="submission" date="2025-08" db="UniProtKB">
        <authorList>
            <consortium name="RefSeq"/>
        </authorList>
    </citation>
    <scope>IDENTIFICATION</scope>
    <source>
        <tissue evidence="3">Whole body</tissue>
    </source>
</reference>
<evidence type="ECO:0000313" key="2">
    <source>
        <dbReference type="Proteomes" id="UP000694924"/>
    </source>
</evidence>
<dbReference type="InterPro" id="IPR001584">
    <property type="entry name" value="Integrase_cat-core"/>
</dbReference>
<keyword evidence="2" id="KW-1185">Reference proteome</keyword>
<dbReference type="GeneID" id="107073576"/>
<dbReference type="PANTHER" id="PTHR38681:SF1">
    <property type="entry name" value="RETROVIRUS-RELATED POL POLYPROTEIN FROM TRANSPOSON 412-LIKE PROTEIN"/>
    <property type="match status" value="1"/>
</dbReference>
<organism evidence="2 3">
    <name type="scientific">Polistes dominula</name>
    <name type="common">European paper wasp</name>
    <name type="synonym">Vespa dominula</name>
    <dbReference type="NCBI Taxonomy" id="743375"/>
    <lineage>
        <taxon>Eukaryota</taxon>
        <taxon>Metazoa</taxon>
        <taxon>Ecdysozoa</taxon>
        <taxon>Arthropoda</taxon>
        <taxon>Hexapoda</taxon>
        <taxon>Insecta</taxon>
        <taxon>Pterygota</taxon>
        <taxon>Neoptera</taxon>
        <taxon>Endopterygota</taxon>
        <taxon>Hymenoptera</taxon>
        <taxon>Apocrita</taxon>
        <taxon>Aculeata</taxon>
        <taxon>Vespoidea</taxon>
        <taxon>Vespidae</taxon>
        <taxon>Polistinae</taxon>
        <taxon>Polistini</taxon>
        <taxon>Polistes</taxon>
    </lineage>
</organism>
<evidence type="ECO:0000259" key="1">
    <source>
        <dbReference type="PROSITE" id="PS50994"/>
    </source>
</evidence>
<evidence type="ECO:0000313" key="3">
    <source>
        <dbReference type="RefSeq" id="XP_015189759.1"/>
    </source>
</evidence>
<protein>
    <submittedName>
        <fullName evidence="3">Uncharacterized protein LOC107073576</fullName>
    </submittedName>
</protein>
<dbReference type="PANTHER" id="PTHR38681">
    <property type="entry name" value="RETROVIRUS-RELATED POL POLYPROTEIN FROM TRANSPOSON 412-LIKE PROTEIN-RELATED"/>
    <property type="match status" value="1"/>
</dbReference>
<gene>
    <name evidence="3" type="primary">LOC107073576</name>
</gene>
<dbReference type="InterPro" id="IPR036397">
    <property type="entry name" value="RNaseH_sf"/>
</dbReference>
<accession>A0ABM1JBC1</accession>
<dbReference type="SUPFAM" id="SSF53098">
    <property type="entry name" value="Ribonuclease H-like"/>
    <property type="match status" value="1"/>
</dbReference>
<feature type="domain" description="Integrase catalytic" evidence="1">
    <location>
        <begin position="1"/>
        <end position="123"/>
    </location>
</feature>